<name>A0AAD4XBG8_9MAGN</name>
<gene>
    <name evidence="1" type="ORF">MKW98_019530</name>
</gene>
<protein>
    <submittedName>
        <fullName evidence="1">Uncharacterized protein</fullName>
    </submittedName>
</protein>
<dbReference type="Proteomes" id="UP001202328">
    <property type="component" value="Unassembled WGS sequence"/>
</dbReference>
<keyword evidence="2" id="KW-1185">Reference proteome</keyword>
<evidence type="ECO:0000313" key="1">
    <source>
        <dbReference type="EMBL" id="KAI3874957.1"/>
    </source>
</evidence>
<sequence>MVATRWITSKLKYKGVPDYPHLIRPDHRLSWRTALPTNTDSLPYWYVKDHVLDPSLHVISVPPVIEEDEGITCQEWIQAEDDFVKVECDGACNRELGTAAYGAMLTDVKGIFVLAKKGKAQAVDLAMDCEDVLEMIQLNRPIDPPDYDNNIREPALMNTEDEGGDGPHYYLRDGSPDFVIPKCVSHIHKHNLNRAELYLRFSLKSRYPFAREKKRYMDQFESYDNKSTQASNPGAGAG</sequence>
<organism evidence="1 2">
    <name type="scientific">Papaver atlanticum</name>
    <dbReference type="NCBI Taxonomy" id="357466"/>
    <lineage>
        <taxon>Eukaryota</taxon>
        <taxon>Viridiplantae</taxon>
        <taxon>Streptophyta</taxon>
        <taxon>Embryophyta</taxon>
        <taxon>Tracheophyta</taxon>
        <taxon>Spermatophyta</taxon>
        <taxon>Magnoliopsida</taxon>
        <taxon>Ranunculales</taxon>
        <taxon>Papaveraceae</taxon>
        <taxon>Papaveroideae</taxon>
        <taxon>Papaver</taxon>
    </lineage>
</organism>
<dbReference type="AlphaFoldDB" id="A0AAD4XBG8"/>
<comment type="caution">
    <text evidence="1">The sequence shown here is derived from an EMBL/GenBank/DDBJ whole genome shotgun (WGS) entry which is preliminary data.</text>
</comment>
<dbReference type="EMBL" id="JAJJMB010012638">
    <property type="protein sequence ID" value="KAI3874957.1"/>
    <property type="molecule type" value="Genomic_DNA"/>
</dbReference>
<evidence type="ECO:0000313" key="2">
    <source>
        <dbReference type="Proteomes" id="UP001202328"/>
    </source>
</evidence>
<proteinExistence type="predicted"/>
<reference evidence="1" key="1">
    <citation type="submission" date="2022-04" db="EMBL/GenBank/DDBJ databases">
        <title>A functionally conserved STORR gene fusion in Papaver species that diverged 16.8 million years ago.</title>
        <authorList>
            <person name="Catania T."/>
        </authorList>
    </citation>
    <scope>NUCLEOTIDE SEQUENCE</scope>
    <source>
        <strain evidence="1">S-188037</strain>
    </source>
</reference>
<accession>A0AAD4XBG8</accession>